<evidence type="ECO:0000313" key="3">
    <source>
        <dbReference type="Proteomes" id="UP000217784"/>
    </source>
</evidence>
<sequence>MYTGSFTRKCIQYAKKSDFDSWCILSAKYGFLFPDEVVQGQYTECFHNKTSNPITLKNLFLQIKFKELDKCEKITILGGNYYTHMMKKLFSEKEVLNPLNGCKGIGHMMKKLNGLIDTASL</sequence>
<reference evidence="2 3" key="1">
    <citation type="journal article" date="2017" name="BMC Genomics">
        <title>Genomic analysis of methanogenic archaea reveals a shift towards energy conservation.</title>
        <authorList>
            <person name="Gilmore S.P."/>
            <person name="Henske J.K."/>
            <person name="Sexton J.A."/>
            <person name="Solomon K.V."/>
            <person name="Seppala S."/>
            <person name="Yoo J.I."/>
            <person name="Huyett L.M."/>
            <person name="Pressman A."/>
            <person name="Cogan J.Z."/>
            <person name="Kivenson V."/>
            <person name="Peng X."/>
            <person name="Tan Y."/>
            <person name="Valentine D.L."/>
            <person name="O'Malley M.A."/>
        </authorList>
    </citation>
    <scope>NUCLEOTIDE SEQUENCE [LARGE SCALE GENOMIC DNA]</scope>
    <source>
        <strain evidence="2 3">M.o.H.</strain>
    </source>
</reference>
<keyword evidence="3" id="KW-1185">Reference proteome</keyword>
<dbReference type="AlphaFoldDB" id="A0A2A2H8G2"/>
<dbReference type="OrthoDB" id="67059at2157"/>
<protein>
    <recommendedName>
        <fullName evidence="1">DUF6884 domain-containing protein</fullName>
    </recommendedName>
</protein>
<dbReference type="Pfam" id="PF21818">
    <property type="entry name" value="DUF6884"/>
    <property type="match status" value="1"/>
</dbReference>
<gene>
    <name evidence="2" type="ORF">ASJ80_08710</name>
</gene>
<accession>A0A2A2H8G2</accession>
<name>A0A2A2H8G2_METBR</name>
<feature type="domain" description="DUF6884" evidence="1">
    <location>
        <begin position="1"/>
        <end position="112"/>
    </location>
</feature>
<dbReference type="EMBL" id="LMVM01000003">
    <property type="protein sequence ID" value="PAV05635.1"/>
    <property type="molecule type" value="Genomic_DNA"/>
</dbReference>
<dbReference type="Proteomes" id="UP000217784">
    <property type="component" value="Unassembled WGS sequence"/>
</dbReference>
<dbReference type="InterPro" id="IPR049251">
    <property type="entry name" value="DUF6884"/>
</dbReference>
<organism evidence="2 3">
    <name type="scientific">Methanobacterium bryantii</name>
    <dbReference type="NCBI Taxonomy" id="2161"/>
    <lineage>
        <taxon>Archaea</taxon>
        <taxon>Methanobacteriati</taxon>
        <taxon>Methanobacteriota</taxon>
        <taxon>Methanomada group</taxon>
        <taxon>Methanobacteria</taxon>
        <taxon>Methanobacteriales</taxon>
        <taxon>Methanobacteriaceae</taxon>
        <taxon>Methanobacterium</taxon>
    </lineage>
</organism>
<proteinExistence type="predicted"/>
<comment type="caution">
    <text evidence="2">The sequence shown here is derived from an EMBL/GenBank/DDBJ whole genome shotgun (WGS) entry which is preliminary data.</text>
</comment>
<evidence type="ECO:0000313" key="2">
    <source>
        <dbReference type="EMBL" id="PAV05635.1"/>
    </source>
</evidence>
<evidence type="ECO:0000259" key="1">
    <source>
        <dbReference type="Pfam" id="PF21818"/>
    </source>
</evidence>